<dbReference type="GO" id="GO:0007165">
    <property type="term" value="P:signal transduction"/>
    <property type="evidence" value="ECO:0007669"/>
    <property type="project" value="UniProtKB-KW"/>
</dbReference>
<dbReference type="Pfam" id="PF00015">
    <property type="entry name" value="MCPsignal"/>
    <property type="match status" value="1"/>
</dbReference>
<feature type="transmembrane region" description="Helical" evidence="9">
    <location>
        <begin position="12"/>
        <end position="32"/>
    </location>
</feature>
<evidence type="ECO:0000259" key="11">
    <source>
        <dbReference type="PROSITE" id="PS50885"/>
    </source>
</evidence>
<dbReference type="OrthoDB" id="6376221at2"/>
<feature type="domain" description="Methyl-accepting transducer" evidence="10">
    <location>
        <begin position="273"/>
        <end position="509"/>
    </location>
</feature>
<evidence type="ECO:0000256" key="7">
    <source>
        <dbReference type="ARBA" id="ARBA00029447"/>
    </source>
</evidence>
<dbReference type="FunFam" id="1.10.287.950:FF:000001">
    <property type="entry name" value="Methyl-accepting chemotaxis sensory transducer"/>
    <property type="match status" value="1"/>
</dbReference>
<protein>
    <recommendedName>
        <fullName evidence="14">Chemotaxis protein</fullName>
    </recommendedName>
</protein>
<feature type="transmembrane region" description="Helical" evidence="9">
    <location>
        <begin position="193"/>
        <end position="217"/>
    </location>
</feature>
<dbReference type="SMART" id="SM01049">
    <property type="entry name" value="Cache_2"/>
    <property type="match status" value="1"/>
</dbReference>
<dbReference type="InterPro" id="IPR004090">
    <property type="entry name" value="Chemotax_Me-accpt_rcpt"/>
</dbReference>
<dbReference type="PANTHER" id="PTHR32089">
    <property type="entry name" value="METHYL-ACCEPTING CHEMOTAXIS PROTEIN MCPB"/>
    <property type="match status" value="1"/>
</dbReference>
<evidence type="ECO:0000256" key="8">
    <source>
        <dbReference type="PROSITE-ProRule" id="PRU00284"/>
    </source>
</evidence>
<evidence type="ECO:0000256" key="1">
    <source>
        <dbReference type="ARBA" id="ARBA00004651"/>
    </source>
</evidence>
<comment type="similarity">
    <text evidence="7">Belongs to the methyl-accepting chemotaxis (MCP) protein family.</text>
</comment>
<keyword evidence="6 8" id="KW-0807">Transducer</keyword>
<keyword evidence="4 9" id="KW-1133">Transmembrane helix</keyword>
<dbReference type="GO" id="GO:0006935">
    <property type="term" value="P:chemotaxis"/>
    <property type="evidence" value="ECO:0007669"/>
    <property type="project" value="InterPro"/>
</dbReference>
<feature type="domain" description="HAMP" evidence="11">
    <location>
        <begin position="214"/>
        <end position="268"/>
    </location>
</feature>
<comment type="subcellular location">
    <subcellularLocation>
        <location evidence="1">Cell membrane</location>
        <topology evidence="1">Multi-pass membrane protein</topology>
    </subcellularLocation>
</comment>
<dbReference type="SMART" id="SM00283">
    <property type="entry name" value="MA"/>
    <property type="match status" value="1"/>
</dbReference>
<dbReference type="SUPFAM" id="SSF58104">
    <property type="entry name" value="Methyl-accepting chemotaxis protein (MCP) signaling domain"/>
    <property type="match status" value="1"/>
</dbReference>
<evidence type="ECO:0000256" key="3">
    <source>
        <dbReference type="ARBA" id="ARBA00022692"/>
    </source>
</evidence>
<dbReference type="RefSeq" id="WP_159445681.1">
    <property type="nucleotide sequence ID" value="NZ_FUXG01000028.1"/>
</dbReference>
<evidence type="ECO:0000256" key="2">
    <source>
        <dbReference type="ARBA" id="ARBA00022475"/>
    </source>
</evidence>
<reference evidence="12 13" key="1">
    <citation type="submission" date="2017-01" db="EMBL/GenBank/DDBJ databases">
        <title>Genome Sequencing of a Marine Spirillum, Oceanospirillum multiglobuliferum ATCC 33336, from Japan.</title>
        <authorList>
            <person name="Carney J.G."/>
            <person name="Trachtenberg A.M."/>
            <person name="Rheaume B.A."/>
            <person name="Linnane J.D."/>
            <person name="Pitts N.L."/>
            <person name="Mykles D.L."/>
            <person name="Maclea K.S."/>
        </authorList>
    </citation>
    <scope>NUCLEOTIDE SEQUENCE [LARGE SCALE GENOMIC DNA]</scope>
    <source>
        <strain evidence="12 13">ATCC 33336</strain>
    </source>
</reference>
<organism evidence="12 13">
    <name type="scientific">Oceanospirillum multiglobuliferum</name>
    <dbReference type="NCBI Taxonomy" id="64969"/>
    <lineage>
        <taxon>Bacteria</taxon>
        <taxon>Pseudomonadati</taxon>
        <taxon>Pseudomonadota</taxon>
        <taxon>Gammaproteobacteria</taxon>
        <taxon>Oceanospirillales</taxon>
        <taxon>Oceanospirillaceae</taxon>
        <taxon>Oceanospirillum</taxon>
    </lineage>
</organism>
<dbReference type="Gene3D" id="3.30.450.20">
    <property type="entry name" value="PAS domain"/>
    <property type="match status" value="1"/>
</dbReference>
<evidence type="ECO:0000259" key="10">
    <source>
        <dbReference type="PROSITE" id="PS50111"/>
    </source>
</evidence>
<keyword evidence="5 9" id="KW-0472">Membrane</keyword>
<dbReference type="PROSITE" id="PS50111">
    <property type="entry name" value="CHEMOTAXIS_TRANSDUC_2"/>
    <property type="match status" value="1"/>
</dbReference>
<evidence type="ECO:0000256" key="9">
    <source>
        <dbReference type="SAM" id="Phobius"/>
    </source>
</evidence>
<evidence type="ECO:0000313" key="12">
    <source>
        <dbReference type="EMBL" id="OPX55054.1"/>
    </source>
</evidence>
<keyword evidence="2" id="KW-1003">Cell membrane</keyword>
<name>A0A1T4SC96_9GAMM</name>
<dbReference type="Gene3D" id="1.10.287.950">
    <property type="entry name" value="Methyl-accepting chemotaxis protein"/>
    <property type="match status" value="1"/>
</dbReference>
<dbReference type="Proteomes" id="UP000191418">
    <property type="component" value="Unassembled WGS sequence"/>
</dbReference>
<dbReference type="AlphaFoldDB" id="A0A1T4SC96"/>
<proteinExistence type="inferred from homology"/>
<keyword evidence="3 9" id="KW-0812">Transmembrane</keyword>
<dbReference type="Pfam" id="PF17200">
    <property type="entry name" value="sCache_2"/>
    <property type="match status" value="1"/>
</dbReference>
<evidence type="ECO:0008006" key="14">
    <source>
        <dbReference type="Google" id="ProtNLM"/>
    </source>
</evidence>
<dbReference type="GO" id="GO:0004888">
    <property type="term" value="F:transmembrane signaling receptor activity"/>
    <property type="evidence" value="ECO:0007669"/>
    <property type="project" value="InterPro"/>
</dbReference>
<accession>A0A1T4SC96</accession>
<keyword evidence="13" id="KW-1185">Reference proteome</keyword>
<dbReference type="STRING" id="64969.SAMN02745127_02942"/>
<dbReference type="InterPro" id="IPR004089">
    <property type="entry name" value="MCPsignal_dom"/>
</dbReference>
<dbReference type="InterPro" id="IPR033480">
    <property type="entry name" value="sCache_2"/>
</dbReference>
<comment type="caution">
    <text evidence="12">The sequence shown here is derived from an EMBL/GenBank/DDBJ whole genome shotgun (WGS) entry which is preliminary data.</text>
</comment>
<gene>
    <name evidence="12" type="ORF">BTE48_11290</name>
</gene>
<dbReference type="PRINTS" id="PR00260">
    <property type="entry name" value="CHEMTRNSDUCR"/>
</dbReference>
<dbReference type="Pfam" id="PF00672">
    <property type="entry name" value="HAMP"/>
    <property type="match status" value="1"/>
</dbReference>
<dbReference type="EMBL" id="MTSM01000014">
    <property type="protein sequence ID" value="OPX55054.1"/>
    <property type="molecule type" value="Genomic_DNA"/>
</dbReference>
<evidence type="ECO:0000256" key="4">
    <source>
        <dbReference type="ARBA" id="ARBA00022989"/>
    </source>
</evidence>
<dbReference type="GO" id="GO:0005886">
    <property type="term" value="C:plasma membrane"/>
    <property type="evidence" value="ECO:0007669"/>
    <property type="project" value="UniProtKB-SubCell"/>
</dbReference>
<evidence type="ECO:0000313" key="13">
    <source>
        <dbReference type="Proteomes" id="UP000191418"/>
    </source>
</evidence>
<dbReference type="InterPro" id="IPR003660">
    <property type="entry name" value="HAMP_dom"/>
</dbReference>
<sequence>MNFNLRVLSIRWRLTSMLIVTLIGMALLAGMAMNEIKQAMLQEKINTARNLVTSVHTMVDYWHTQVNKGAMSPAEARVNALEAVRSMRYGDNNYFWIQDLKGEAIMHPITPNLEGRSLLNVQDGHGHYVFQEINDKANSLGEGMIEYYWPKAGSAKPVAKIAYIQKEPDWGWVIGTGIYIDDVDQQFWRSMRLFGGIAVSVAFAIMLMVSAISGSIIRPINRTVEAMDEISHGDGDLTRRIEADGNDEICRMVRHFNQFVDKIQGLVYETKQSTDQVASAAEELDTITSNSSRLIQQQTNETDMMATAIEEIAQTITEVAHHAASAAASASHADQQANAGSLKVGDAIKSLNQLVTTVQHSSQVIHDLEKRSESIGSVLSVIREVSEQTNLLALNAAIEAARAGEQGRGFAVVADEVRTLAQRTHQSTEEIHTIISALQRNAAQAVQEMGHCLKQADQTVSITNEASTALSVIRDAVNQIHSMNLQIASAAEQQTVAANEVSSNISNMVDLAGQGNAWTQQTATASHELAELAEGLRTKVGSFKV</sequence>
<dbReference type="CDD" id="cd06225">
    <property type="entry name" value="HAMP"/>
    <property type="match status" value="1"/>
</dbReference>
<dbReference type="SMART" id="SM00304">
    <property type="entry name" value="HAMP"/>
    <property type="match status" value="1"/>
</dbReference>
<dbReference type="CDD" id="cd11386">
    <property type="entry name" value="MCP_signal"/>
    <property type="match status" value="1"/>
</dbReference>
<dbReference type="PANTHER" id="PTHR32089:SF112">
    <property type="entry name" value="LYSOZYME-LIKE PROTEIN-RELATED"/>
    <property type="match status" value="1"/>
</dbReference>
<evidence type="ECO:0000256" key="5">
    <source>
        <dbReference type="ARBA" id="ARBA00023136"/>
    </source>
</evidence>
<evidence type="ECO:0000256" key="6">
    <source>
        <dbReference type="ARBA" id="ARBA00023224"/>
    </source>
</evidence>
<dbReference type="PROSITE" id="PS50885">
    <property type="entry name" value="HAMP"/>
    <property type="match status" value="1"/>
</dbReference>